<proteinExistence type="predicted"/>
<keyword evidence="3" id="KW-1185">Reference proteome</keyword>
<dbReference type="InterPro" id="IPR038690">
    <property type="entry name" value="NusG_2_sf"/>
</dbReference>
<sequence>MHKLFSGTRRGSLVFVAVVVLLAALLYFFTRGGTGRTALIQYGNPQQTMEVPLNKDADYDLESNGYTVHLQVRDGTIAFVNSPCPDHLCEGFGRLSQEGDWAACMPAQVSVTVE</sequence>
<protein>
    <submittedName>
        <fullName evidence="2">NusG domain II-containing protein</fullName>
    </submittedName>
</protein>
<keyword evidence="1" id="KW-1133">Transmembrane helix</keyword>
<dbReference type="CDD" id="cd09846">
    <property type="entry name" value="DUF1312"/>
    <property type="match status" value="1"/>
</dbReference>
<reference evidence="2 3" key="1">
    <citation type="submission" date="2020-10" db="EMBL/GenBank/DDBJ databases">
        <title>ChiBAC.</title>
        <authorList>
            <person name="Zenner C."/>
            <person name="Hitch T.C.A."/>
            <person name="Clavel T."/>
        </authorList>
    </citation>
    <scope>NUCLEOTIDE SEQUENCE [LARGE SCALE GENOMIC DNA]</scope>
    <source>
        <strain evidence="2 3">DSM 109015</strain>
    </source>
</reference>
<feature type="transmembrane region" description="Helical" evidence="1">
    <location>
        <begin position="12"/>
        <end position="30"/>
    </location>
</feature>
<dbReference type="Proteomes" id="UP000768567">
    <property type="component" value="Unassembled WGS sequence"/>
</dbReference>
<dbReference type="RefSeq" id="WP_193501089.1">
    <property type="nucleotide sequence ID" value="NZ_JADCKC010000002.1"/>
</dbReference>
<keyword evidence="1" id="KW-0472">Membrane</keyword>
<keyword evidence="1" id="KW-0812">Transmembrane</keyword>
<gene>
    <name evidence="2" type="ORF">INF35_07470</name>
</gene>
<organism evidence="2 3">
    <name type="scientific">Gemmiger gallinarum</name>
    <dbReference type="NCBI Taxonomy" id="2779354"/>
    <lineage>
        <taxon>Bacteria</taxon>
        <taxon>Bacillati</taxon>
        <taxon>Bacillota</taxon>
        <taxon>Clostridia</taxon>
        <taxon>Eubacteriales</taxon>
        <taxon>Gemmiger</taxon>
    </lineage>
</organism>
<comment type="caution">
    <text evidence="2">The sequence shown here is derived from an EMBL/GenBank/DDBJ whole genome shotgun (WGS) entry which is preliminary data.</text>
</comment>
<dbReference type="Pfam" id="PF07009">
    <property type="entry name" value="NusG_II"/>
    <property type="match status" value="1"/>
</dbReference>
<name>A0ABR9R3A8_9FIRM</name>
<evidence type="ECO:0000313" key="3">
    <source>
        <dbReference type="Proteomes" id="UP000768567"/>
    </source>
</evidence>
<evidence type="ECO:0000256" key="1">
    <source>
        <dbReference type="SAM" id="Phobius"/>
    </source>
</evidence>
<dbReference type="EMBL" id="JADCKC010000002">
    <property type="protein sequence ID" value="MBE5037621.1"/>
    <property type="molecule type" value="Genomic_DNA"/>
</dbReference>
<evidence type="ECO:0000313" key="2">
    <source>
        <dbReference type="EMBL" id="MBE5037621.1"/>
    </source>
</evidence>
<accession>A0ABR9R3A8</accession>
<dbReference type="Gene3D" id="2.60.320.10">
    <property type="entry name" value="N-utilization substance G protein NusG, insert domain"/>
    <property type="match status" value="1"/>
</dbReference>